<feature type="domain" description="Hypervirulence associated protein TUDOR" evidence="1">
    <location>
        <begin position="7"/>
        <end position="75"/>
    </location>
</feature>
<dbReference type="EMBL" id="JABXXO010000007">
    <property type="protein sequence ID" value="KAF7773215.1"/>
    <property type="molecule type" value="Genomic_DNA"/>
</dbReference>
<evidence type="ECO:0000259" key="1">
    <source>
        <dbReference type="Pfam" id="PF11160"/>
    </source>
</evidence>
<organism evidence="2 3">
    <name type="scientific">Agaricus bisporus var. burnettii</name>
    <dbReference type="NCBI Taxonomy" id="192524"/>
    <lineage>
        <taxon>Eukaryota</taxon>
        <taxon>Fungi</taxon>
        <taxon>Dikarya</taxon>
        <taxon>Basidiomycota</taxon>
        <taxon>Agaricomycotina</taxon>
        <taxon>Agaricomycetes</taxon>
        <taxon>Agaricomycetidae</taxon>
        <taxon>Agaricales</taxon>
        <taxon>Agaricineae</taxon>
        <taxon>Agaricaceae</taxon>
        <taxon>Agaricus</taxon>
    </lineage>
</organism>
<comment type="caution">
    <text evidence="2">The sequence shown here is derived from an EMBL/GenBank/DDBJ whole genome shotgun (WGS) entry which is preliminary data.</text>
</comment>
<dbReference type="Pfam" id="PF11160">
    <property type="entry name" value="Hva1_TUDOR"/>
    <property type="match status" value="1"/>
</dbReference>
<proteinExistence type="predicted"/>
<dbReference type="InterPro" id="IPR021331">
    <property type="entry name" value="Hva1_TUDOR"/>
</dbReference>
<dbReference type="Proteomes" id="UP000629468">
    <property type="component" value="Unassembled WGS sequence"/>
</dbReference>
<gene>
    <name evidence="2" type="ORF">Agabi119p4_5382</name>
</gene>
<dbReference type="AlphaFoldDB" id="A0A8H7KG45"/>
<evidence type="ECO:0000313" key="2">
    <source>
        <dbReference type="EMBL" id="KAF7773215.1"/>
    </source>
</evidence>
<sequence length="79" mass="8364">MVAYKAGDRVKYHAVGGRSSGTDTSTTTGEIVDVLTEPQPAGETGVTAKATEDEPRYLIRNDNTGKETAYKGTNILGKC</sequence>
<accession>A0A8H7KG45</accession>
<evidence type="ECO:0000313" key="3">
    <source>
        <dbReference type="Proteomes" id="UP000629468"/>
    </source>
</evidence>
<protein>
    <recommendedName>
        <fullName evidence="1">Hypervirulence associated protein TUDOR domain-containing protein</fullName>
    </recommendedName>
</protein>
<reference evidence="2 3" key="1">
    <citation type="journal article" name="Sci. Rep.">
        <title>Telomere-to-telomere assembled and centromere annotated genomes of the two main subspecies of the button mushroom Agaricus bisporus reveal especially polymorphic chromosome ends.</title>
        <authorList>
            <person name="Sonnenberg A.S.M."/>
            <person name="Sedaghat-Telgerd N."/>
            <person name="Lavrijssen B."/>
            <person name="Ohm R.A."/>
            <person name="Hendrickx P.M."/>
            <person name="Scholtmeijer K."/>
            <person name="Baars J.J.P."/>
            <person name="van Peer A."/>
        </authorList>
    </citation>
    <scope>NUCLEOTIDE SEQUENCE [LARGE SCALE GENOMIC DNA]</scope>
    <source>
        <strain evidence="2 3">H119_p4</strain>
    </source>
</reference>
<name>A0A8H7KG45_AGABI</name>